<evidence type="ECO:0000313" key="3">
    <source>
        <dbReference type="EMBL" id="KAJ6218433.1"/>
    </source>
</evidence>
<gene>
    <name evidence="3" type="ORF">RDWZM_009590</name>
</gene>
<name>A0A9Q0M1Q1_BLOTA</name>
<accession>A0A9Q0M1Q1</accession>
<dbReference type="InterPro" id="IPR029060">
    <property type="entry name" value="PIN-like_dom_sf"/>
</dbReference>
<dbReference type="OrthoDB" id="25987at2759"/>
<comment type="caution">
    <text evidence="3">The sequence shown here is derived from an EMBL/GenBank/DDBJ whole genome shotgun (WGS) entry which is preliminary data.</text>
</comment>
<protein>
    <recommendedName>
        <fullName evidence="5">Protein asteroid</fullName>
    </recommendedName>
</protein>
<organism evidence="3 4">
    <name type="scientific">Blomia tropicalis</name>
    <name type="common">Mite</name>
    <dbReference type="NCBI Taxonomy" id="40697"/>
    <lineage>
        <taxon>Eukaryota</taxon>
        <taxon>Metazoa</taxon>
        <taxon>Ecdysozoa</taxon>
        <taxon>Arthropoda</taxon>
        <taxon>Chelicerata</taxon>
        <taxon>Arachnida</taxon>
        <taxon>Acari</taxon>
        <taxon>Acariformes</taxon>
        <taxon>Sarcoptiformes</taxon>
        <taxon>Astigmata</taxon>
        <taxon>Glycyphagoidea</taxon>
        <taxon>Echimyopodidae</taxon>
        <taxon>Blomia</taxon>
    </lineage>
</organism>
<evidence type="ECO:0000256" key="1">
    <source>
        <dbReference type="ARBA" id="ARBA00007398"/>
    </source>
</evidence>
<feature type="compositionally biased region" description="Basic residues" evidence="2">
    <location>
        <begin position="728"/>
        <end position="741"/>
    </location>
</feature>
<dbReference type="Gene3D" id="3.40.50.1010">
    <property type="entry name" value="5'-nuclease"/>
    <property type="match status" value="1"/>
</dbReference>
<evidence type="ECO:0000313" key="4">
    <source>
        <dbReference type="Proteomes" id="UP001142055"/>
    </source>
</evidence>
<proteinExistence type="inferred from homology"/>
<feature type="region of interest" description="Disordered" evidence="2">
    <location>
        <begin position="718"/>
        <end position="741"/>
    </location>
</feature>
<dbReference type="OMA" id="VMRCVFE"/>
<evidence type="ECO:0008006" key="5">
    <source>
        <dbReference type="Google" id="ProtNLM"/>
    </source>
</evidence>
<reference evidence="3" key="1">
    <citation type="submission" date="2022-12" db="EMBL/GenBank/DDBJ databases">
        <title>Genome assemblies of Blomia tropicalis.</title>
        <authorList>
            <person name="Cui Y."/>
        </authorList>
    </citation>
    <scope>NUCLEOTIDE SEQUENCE</scope>
    <source>
        <tissue evidence="3">Adult mites</tissue>
    </source>
</reference>
<dbReference type="PANTHER" id="PTHR15665:SF1">
    <property type="entry name" value="PROTEIN ASTEROID HOMOLOG 1"/>
    <property type="match status" value="1"/>
</dbReference>
<dbReference type="SUPFAM" id="SSF88723">
    <property type="entry name" value="PIN domain-like"/>
    <property type="match status" value="1"/>
</dbReference>
<dbReference type="AlphaFoldDB" id="A0A9Q0M1Q1"/>
<feature type="region of interest" description="Disordered" evidence="2">
    <location>
        <begin position="674"/>
        <end position="704"/>
    </location>
</feature>
<dbReference type="InterPro" id="IPR026832">
    <property type="entry name" value="Asteroid"/>
</dbReference>
<dbReference type="EMBL" id="JAPWDV010000003">
    <property type="protein sequence ID" value="KAJ6218433.1"/>
    <property type="molecule type" value="Genomic_DNA"/>
</dbReference>
<feature type="compositionally biased region" description="Acidic residues" evidence="2">
    <location>
        <begin position="677"/>
        <end position="700"/>
    </location>
</feature>
<sequence>MGIRGLSTYVRNNNMFEPYRLHDTPLVIDGLNLVHTLYFKFQRDNRNDHMYGGDYSLWTNCIRNFISILKCCSITPIVIMDGSFDPSLTKFQTTLKRHKASLNLARRIYENNFLNEGICPLLNDYIFTQTLLKMKGVFFYRAIYEADDVIYQVASDLQCPILSNDSDFLVENLPGGVIPIDILLEHFHISTCDETSPSYKYIYCSIYRIRFLKRTFPTVQLELIQICSAILGNDYIDSEASSYLLLKISKLMDVHSKSNRQNLIKSVLNWISRFDSYQLILNNLRKHLHNPEHELIKYIENNFHISNIDGDMEKMKKNDNIEQYFKENYTKLFISKKKITDLPQWMIDSFICGKISNRIFSIRHAHFEWMRPLVEDFTFEQPSYECSYDLCRYIYGLLRTSNKNVPNIKRYARRGTNVVYERVSPYIEIIDIDHNPLPMIDQIDSMSQCDRSKLFFQIMGSNMKKFYDEIDQIIIEENRNDTMIDTSMVDQLKFLLLVFVYYLRNFSHHIWLEFVYALFFNIVLSGNCCTETVPKLFNIDHERKRILNDNLKKLNNTPIITNTKVYMPRVVHLYNCFQACFLNVSFLHDLLNVKSIRNDGTLVLALKGTFIYNLTCDLASRGKPLLHMHELLGRQHFVQLGMFDKLLSALLNYAQRSIVINGILDDDVIPNRYNIQQEDDDGDDDDEDEDVSPNECDDAAAEQTGPFAFVRAFEVSKRKTHMNSQKLKVSKRKPKKGKRYN</sequence>
<keyword evidence="4" id="KW-1185">Reference proteome</keyword>
<comment type="similarity">
    <text evidence="1">Belongs to the asteroid family.</text>
</comment>
<dbReference type="Proteomes" id="UP001142055">
    <property type="component" value="Chromosome 3"/>
</dbReference>
<dbReference type="PANTHER" id="PTHR15665">
    <property type="entry name" value="ASTEROID PROTEIN"/>
    <property type="match status" value="1"/>
</dbReference>
<evidence type="ECO:0000256" key="2">
    <source>
        <dbReference type="SAM" id="MobiDB-lite"/>
    </source>
</evidence>